<evidence type="ECO:0000313" key="4">
    <source>
        <dbReference type="EMBL" id="KAF7812894.1"/>
    </source>
</evidence>
<keyword evidence="1" id="KW-0067">ATP-binding</keyword>
<comment type="cofactor">
    <cofactor evidence="1">
        <name>Mg(2+)</name>
        <dbReference type="ChEBI" id="CHEBI:18420"/>
    </cofactor>
</comment>
<keyword evidence="2" id="KW-0472">Membrane</keyword>
<accession>A0A834TA60</accession>
<organism evidence="4 5">
    <name type="scientific">Senna tora</name>
    <dbReference type="NCBI Taxonomy" id="362788"/>
    <lineage>
        <taxon>Eukaryota</taxon>
        <taxon>Viridiplantae</taxon>
        <taxon>Streptophyta</taxon>
        <taxon>Embryophyta</taxon>
        <taxon>Tracheophyta</taxon>
        <taxon>Spermatophyta</taxon>
        <taxon>Magnoliopsida</taxon>
        <taxon>eudicotyledons</taxon>
        <taxon>Gunneridae</taxon>
        <taxon>Pentapetalae</taxon>
        <taxon>rosids</taxon>
        <taxon>fabids</taxon>
        <taxon>Fabales</taxon>
        <taxon>Fabaceae</taxon>
        <taxon>Caesalpinioideae</taxon>
        <taxon>Cassia clade</taxon>
        <taxon>Senna</taxon>
    </lineage>
</organism>
<comment type="similarity">
    <text evidence="1">Belongs to the helicase family.</text>
</comment>
<keyword evidence="1" id="KW-0378">Hydrolase</keyword>
<evidence type="ECO:0000259" key="3">
    <source>
        <dbReference type="Pfam" id="PF05970"/>
    </source>
</evidence>
<dbReference type="InterPro" id="IPR010285">
    <property type="entry name" value="DNA_helicase_pif1-like_DEAD"/>
</dbReference>
<keyword evidence="1 4" id="KW-0347">Helicase</keyword>
<protein>
    <recommendedName>
        <fullName evidence="1">ATP-dependent DNA helicase</fullName>
        <ecNumber evidence="1">5.6.2.3</ecNumber>
    </recommendedName>
</protein>
<dbReference type="GO" id="GO:0006281">
    <property type="term" value="P:DNA repair"/>
    <property type="evidence" value="ECO:0007669"/>
    <property type="project" value="UniProtKB-KW"/>
</dbReference>
<dbReference type="GO" id="GO:0006310">
    <property type="term" value="P:DNA recombination"/>
    <property type="evidence" value="ECO:0007669"/>
    <property type="project" value="UniProtKB-KW"/>
</dbReference>
<dbReference type="GO" id="GO:0005524">
    <property type="term" value="F:ATP binding"/>
    <property type="evidence" value="ECO:0007669"/>
    <property type="project" value="UniProtKB-KW"/>
</dbReference>
<feature type="domain" description="DNA helicase Pif1-like DEAD-box helicase" evidence="3">
    <location>
        <begin position="53"/>
        <end position="117"/>
    </location>
</feature>
<dbReference type="EC" id="5.6.2.3" evidence="1"/>
<evidence type="ECO:0000313" key="5">
    <source>
        <dbReference type="Proteomes" id="UP000634136"/>
    </source>
</evidence>
<keyword evidence="1" id="KW-0233">DNA recombination</keyword>
<evidence type="ECO:0000256" key="1">
    <source>
        <dbReference type="RuleBase" id="RU363044"/>
    </source>
</evidence>
<dbReference type="OrthoDB" id="1927241at2759"/>
<dbReference type="Pfam" id="PF05970">
    <property type="entry name" value="PIF1"/>
    <property type="match status" value="1"/>
</dbReference>
<sequence length="161" mass="17459">MLWSQGKSLKEFDKMHMPSDSKIYSHNNGLIYKELNYDKNVLAEELASLILSLIEEPKDIFDIIMGAVNVDKGGIFFVDGFGSLGKTFIWKILTSARRSQGHIVLAVASSVIASLFILGVGDGSISGPNDGEAEILIPGDLLIKDGLEAIKVIVDSIILHS</sequence>
<keyword evidence="1" id="KW-0227">DNA damage</keyword>
<feature type="transmembrane region" description="Helical" evidence="2">
    <location>
        <begin position="103"/>
        <end position="121"/>
    </location>
</feature>
<dbReference type="PANTHER" id="PTHR10492">
    <property type="match status" value="1"/>
</dbReference>
<dbReference type="EMBL" id="JAAIUW010000010">
    <property type="protein sequence ID" value="KAF7812894.1"/>
    <property type="molecule type" value="Genomic_DNA"/>
</dbReference>
<dbReference type="GO" id="GO:0043139">
    <property type="term" value="F:5'-3' DNA helicase activity"/>
    <property type="evidence" value="ECO:0007669"/>
    <property type="project" value="UniProtKB-EC"/>
</dbReference>
<keyword evidence="1" id="KW-0547">Nucleotide-binding</keyword>
<evidence type="ECO:0000256" key="2">
    <source>
        <dbReference type="SAM" id="Phobius"/>
    </source>
</evidence>
<gene>
    <name evidence="4" type="ORF">G2W53_033870</name>
</gene>
<name>A0A834TA60_9FABA</name>
<dbReference type="Proteomes" id="UP000634136">
    <property type="component" value="Unassembled WGS sequence"/>
</dbReference>
<keyword evidence="2" id="KW-0812">Transmembrane</keyword>
<keyword evidence="2" id="KW-1133">Transmembrane helix</keyword>
<comment type="caution">
    <text evidence="4">The sequence shown here is derived from an EMBL/GenBank/DDBJ whole genome shotgun (WGS) entry which is preliminary data.</text>
</comment>
<reference evidence="4" key="1">
    <citation type="submission" date="2020-09" db="EMBL/GenBank/DDBJ databases">
        <title>Genome-Enabled Discovery of Anthraquinone Biosynthesis in Senna tora.</title>
        <authorList>
            <person name="Kang S.-H."/>
            <person name="Pandey R.P."/>
            <person name="Lee C.-M."/>
            <person name="Sim J.-S."/>
            <person name="Jeong J.-T."/>
            <person name="Choi B.-S."/>
            <person name="Jung M."/>
            <person name="Ginzburg D."/>
            <person name="Zhao K."/>
            <person name="Won S.Y."/>
            <person name="Oh T.-J."/>
            <person name="Yu Y."/>
            <person name="Kim N.-H."/>
            <person name="Lee O.R."/>
            <person name="Lee T.-H."/>
            <person name="Bashyal P."/>
            <person name="Kim T.-S."/>
            <person name="Lee W.-H."/>
            <person name="Kawkins C."/>
            <person name="Kim C.-K."/>
            <person name="Kim J.S."/>
            <person name="Ahn B.O."/>
            <person name="Rhee S.Y."/>
            <person name="Sohng J.K."/>
        </authorList>
    </citation>
    <scope>NUCLEOTIDE SEQUENCE</scope>
    <source>
        <tissue evidence="4">Leaf</tissue>
    </source>
</reference>
<dbReference type="PANTHER" id="PTHR10492:SF57">
    <property type="entry name" value="ATP-DEPENDENT DNA HELICASE"/>
    <property type="match status" value="1"/>
</dbReference>
<comment type="catalytic activity">
    <reaction evidence="1">
        <text>ATP + H2O = ADP + phosphate + H(+)</text>
        <dbReference type="Rhea" id="RHEA:13065"/>
        <dbReference type="ChEBI" id="CHEBI:15377"/>
        <dbReference type="ChEBI" id="CHEBI:15378"/>
        <dbReference type="ChEBI" id="CHEBI:30616"/>
        <dbReference type="ChEBI" id="CHEBI:43474"/>
        <dbReference type="ChEBI" id="CHEBI:456216"/>
        <dbReference type="EC" id="5.6.2.3"/>
    </reaction>
</comment>
<keyword evidence="1" id="KW-0234">DNA repair</keyword>
<dbReference type="GO" id="GO:0000723">
    <property type="term" value="P:telomere maintenance"/>
    <property type="evidence" value="ECO:0007669"/>
    <property type="project" value="InterPro"/>
</dbReference>
<dbReference type="GO" id="GO:0016787">
    <property type="term" value="F:hydrolase activity"/>
    <property type="evidence" value="ECO:0007669"/>
    <property type="project" value="UniProtKB-KW"/>
</dbReference>
<keyword evidence="5" id="KW-1185">Reference proteome</keyword>
<proteinExistence type="inferred from homology"/>
<dbReference type="AlphaFoldDB" id="A0A834TA60"/>